<evidence type="ECO:0000256" key="1">
    <source>
        <dbReference type="SAM" id="Phobius"/>
    </source>
</evidence>
<name>A0ABT5FC36_9GAMM</name>
<proteinExistence type="predicted"/>
<evidence type="ECO:0008006" key="4">
    <source>
        <dbReference type="Google" id="ProtNLM"/>
    </source>
</evidence>
<feature type="transmembrane region" description="Helical" evidence="1">
    <location>
        <begin position="64"/>
        <end position="83"/>
    </location>
</feature>
<evidence type="ECO:0000313" key="2">
    <source>
        <dbReference type="EMBL" id="MDC2889113.1"/>
    </source>
</evidence>
<keyword evidence="1" id="KW-0812">Transmembrane</keyword>
<dbReference type="RefSeq" id="WP_272180615.1">
    <property type="nucleotide sequence ID" value="NZ_JAQOMS010000002.1"/>
</dbReference>
<dbReference type="Proteomes" id="UP001528411">
    <property type="component" value="Unassembled WGS sequence"/>
</dbReference>
<dbReference type="EMBL" id="JAQOMS010000002">
    <property type="protein sequence ID" value="MDC2889113.1"/>
    <property type="molecule type" value="Genomic_DNA"/>
</dbReference>
<keyword evidence="1" id="KW-1133">Transmembrane helix</keyword>
<keyword evidence="1" id="KW-0472">Membrane</keyword>
<organism evidence="2 3">
    <name type="scientific">Psychrosphaera algicola</name>
    <dbReference type="NCBI Taxonomy" id="3023714"/>
    <lineage>
        <taxon>Bacteria</taxon>
        <taxon>Pseudomonadati</taxon>
        <taxon>Pseudomonadota</taxon>
        <taxon>Gammaproteobacteria</taxon>
        <taxon>Alteromonadales</taxon>
        <taxon>Pseudoalteromonadaceae</taxon>
        <taxon>Psychrosphaera</taxon>
    </lineage>
</organism>
<sequence>MKQSNKSGSMFHAPKEIRVDKKWLLPVKGALLLFAVYFIQKSYFGYVSGEIFGRRNYSNINDEAFDYWLLVSGCLLIGLLAIWQSFKVKSKIKT</sequence>
<evidence type="ECO:0000313" key="3">
    <source>
        <dbReference type="Proteomes" id="UP001528411"/>
    </source>
</evidence>
<feature type="transmembrane region" description="Helical" evidence="1">
    <location>
        <begin position="23"/>
        <end position="44"/>
    </location>
</feature>
<keyword evidence="3" id="KW-1185">Reference proteome</keyword>
<comment type="caution">
    <text evidence="2">The sequence shown here is derived from an EMBL/GenBank/DDBJ whole genome shotgun (WGS) entry which is preliminary data.</text>
</comment>
<protein>
    <recommendedName>
        <fullName evidence="4">DUF3955 domain-containing protein</fullName>
    </recommendedName>
</protein>
<reference evidence="2 3" key="1">
    <citation type="submission" date="2023-01" db="EMBL/GenBank/DDBJ databases">
        <title>Psychrosphaera sp. nov., isolated from marine algae.</title>
        <authorList>
            <person name="Bayburt H."/>
            <person name="Choi B.J."/>
            <person name="Kim J.M."/>
            <person name="Choi D.G."/>
            <person name="Jeon C.O."/>
        </authorList>
    </citation>
    <scope>NUCLEOTIDE SEQUENCE [LARGE SCALE GENOMIC DNA]</scope>
    <source>
        <strain evidence="2 3">G1-22</strain>
    </source>
</reference>
<gene>
    <name evidence="2" type="ORF">PN838_10495</name>
</gene>
<accession>A0ABT5FC36</accession>